<evidence type="ECO:0000313" key="5">
    <source>
        <dbReference type="Proteomes" id="UP000188879"/>
    </source>
</evidence>
<dbReference type="Pfam" id="PF02470">
    <property type="entry name" value="MlaD"/>
    <property type="match status" value="1"/>
</dbReference>
<dbReference type="NCBIfam" id="TIGR04430">
    <property type="entry name" value="OM_asym_MlaD"/>
    <property type="match status" value="1"/>
</dbReference>
<evidence type="ECO:0000259" key="3">
    <source>
        <dbReference type="Pfam" id="PF02470"/>
    </source>
</evidence>
<name>A0A1V2GXR9_9PROT</name>
<dbReference type="GO" id="GO:0005543">
    <property type="term" value="F:phospholipid binding"/>
    <property type="evidence" value="ECO:0007669"/>
    <property type="project" value="TreeGrafter"/>
</dbReference>
<feature type="transmembrane region" description="Helical" evidence="2">
    <location>
        <begin position="7"/>
        <end position="28"/>
    </location>
</feature>
<protein>
    <submittedName>
        <fullName evidence="4">Outer membrane lipid asymmetry maintenance protein MlaD</fullName>
    </submittedName>
</protein>
<feature type="region of interest" description="Disordered" evidence="1">
    <location>
        <begin position="158"/>
        <end position="183"/>
    </location>
</feature>
<dbReference type="OrthoDB" id="7164001at2"/>
<sequence>MTQGRNLAEVLTGAVVLAVAAFFLVFAIGQSGRSFGTGGGGITLTAKFDRIDGLSAGADVRIGGVKVGSVVDQRIDPKTYLAVLKLRVDGGIDVPTDSSAEITSESLLGGKYVALVPGGADAMLRDGAEIGITQSAVSLESLLGRFIFSVTELTSANAQRNEGGATPATPATPAPATPAPARP</sequence>
<dbReference type="PANTHER" id="PTHR33371">
    <property type="entry name" value="INTERMEMBRANE PHOSPHOLIPID TRANSPORT SYSTEM BINDING PROTEIN MLAD-RELATED"/>
    <property type="match status" value="1"/>
</dbReference>
<dbReference type="PANTHER" id="PTHR33371:SF4">
    <property type="entry name" value="INTERMEMBRANE PHOSPHOLIPID TRANSPORT SYSTEM BINDING PROTEIN MLAD"/>
    <property type="match status" value="1"/>
</dbReference>
<gene>
    <name evidence="4" type="ORF">BKE38_24430</name>
</gene>
<dbReference type="EMBL" id="MLCO01000299">
    <property type="protein sequence ID" value="ONG47125.1"/>
    <property type="molecule type" value="Genomic_DNA"/>
</dbReference>
<dbReference type="GO" id="GO:0005548">
    <property type="term" value="F:phospholipid transporter activity"/>
    <property type="evidence" value="ECO:0007669"/>
    <property type="project" value="TreeGrafter"/>
</dbReference>
<comment type="caution">
    <text evidence="4">The sequence shown here is derived from an EMBL/GenBank/DDBJ whole genome shotgun (WGS) entry which is preliminary data.</text>
</comment>
<feature type="compositionally biased region" description="Pro residues" evidence="1">
    <location>
        <begin position="170"/>
        <end position="183"/>
    </location>
</feature>
<keyword evidence="2" id="KW-0812">Transmembrane</keyword>
<keyword evidence="5" id="KW-1185">Reference proteome</keyword>
<evidence type="ECO:0000256" key="1">
    <source>
        <dbReference type="SAM" id="MobiDB-lite"/>
    </source>
</evidence>
<keyword evidence="2" id="KW-1133">Transmembrane helix</keyword>
<keyword evidence="2" id="KW-0472">Membrane</keyword>
<dbReference type="InterPro" id="IPR030970">
    <property type="entry name" value="ABC_MlaD"/>
</dbReference>
<proteinExistence type="predicted"/>
<dbReference type="InterPro" id="IPR003399">
    <property type="entry name" value="Mce/MlaD"/>
</dbReference>
<dbReference type="InterPro" id="IPR052336">
    <property type="entry name" value="MlaD_Phospholipid_Transporter"/>
</dbReference>
<evidence type="ECO:0000256" key="2">
    <source>
        <dbReference type="SAM" id="Phobius"/>
    </source>
</evidence>
<accession>A0A1V2GXR9</accession>
<evidence type="ECO:0000313" key="4">
    <source>
        <dbReference type="EMBL" id="ONG47125.1"/>
    </source>
</evidence>
<feature type="domain" description="Mce/MlaD" evidence="3">
    <location>
        <begin position="41"/>
        <end position="118"/>
    </location>
</feature>
<reference evidence="4 5" key="1">
    <citation type="submission" date="2016-10" db="EMBL/GenBank/DDBJ databases">
        <title>Draft Genome sequence of Roseomonas sp. strain M3.</title>
        <authorList>
            <person name="Subhash Y."/>
            <person name="Lee S."/>
        </authorList>
    </citation>
    <scope>NUCLEOTIDE SEQUENCE [LARGE SCALE GENOMIC DNA]</scope>
    <source>
        <strain evidence="4 5">M3</strain>
    </source>
</reference>
<dbReference type="AlphaFoldDB" id="A0A1V2GXR9"/>
<organism evidence="4 5">
    <name type="scientific">Teichococcus deserti</name>
    <dbReference type="NCBI Taxonomy" id="1817963"/>
    <lineage>
        <taxon>Bacteria</taxon>
        <taxon>Pseudomonadati</taxon>
        <taxon>Pseudomonadota</taxon>
        <taxon>Alphaproteobacteria</taxon>
        <taxon>Acetobacterales</taxon>
        <taxon>Roseomonadaceae</taxon>
        <taxon>Roseomonas</taxon>
    </lineage>
</organism>
<dbReference type="Proteomes" id="UP000188879">
    <property type="component" value="Unassembled WGS sequence"/>
</dbReference>